<protein>
    <submittedName>
        <fullName evidence="1">Uncharacterized protein</fullName>
    </submittedName>
</protein>
<dbReference type="AlphaFoldDB" id="A0A3S2MHD2"/>
<reference evidence="1 2" key="2">
    <citation type="submission" date="2019-01" db="EMBL/GenBank/DDBJ databases">
        <title>A chromosome length genome reference of the Java medaka (oryzias javanicus).</title>
        <authorList>
            <person name="Herpin A."/>
            <person name="Takehana Y."/>
            <person name="Naruse K."/>
            <person name="Ansai S."/>
            <person name="Kawaguchi M."/>
        </authorList>
    </citation>
    <scope>NUCLEOTIDE SEQUENCE [LARGE SCALE GENOMIC DNA]</scope>
    <source>
        <strain evidence="1">RS831</strain>
        <tissue evidence="1">Whole body</tissue>
    </source>
</reference>
<accession>A0A3S2MHD2</accession>
<gene>
    <name evidence="1" type="ORF">OJAV_G00188100</name>
</gene>
<organism evidence="1 2">
    <name type="scientific">Oryzias javanicus</name>
    <name type="common">Javanese ricefish</name>
    <name type="synonym">Aplocheilus javanicus</name>
    <dbReference type="NCBI Taxonomy" id="123683"/>
    <lineage>
        <taxon>Eukaryota</taxon>
        <taxon>Metazoa</taxon>
        <taxon>Chordata</taxon>
        <taxon>Craniata</taxon>
        <taxon>Vertebrata</taxon>
        <taxon>Euteleostomi</taxon>
        <taxon>Actinopterygii</taxon>
        <taxon>Neopterygii</taxon>
        <taxon>Teleostei</taxon>
        <taxon>Neoteleostei</taxon>
        <taxon>Acanthomorphata</taxon>
        <taxon>Ovalentaria</taxon>
        <taxon>Atherinomorphae</taxon>
        <taxon>Beloniformes</taxon>
        <taxon>Adrianichthyidae</taxon>
        <taxon>Oryziinae</taxon>
        <taxon>Oryzias</taxon>
    </lineage>
</organism>
<dbReference type="Proteomes" id="UP000283210">
    <property type="component" value="Chromosome 19"/>
</dbReference>
<proteinExistence type="predicted"/>
<evidence type="ECO:0000313" key="1">
    <source>
        <dbReference type="EMBL" id="RVE59394.1"/>
    </source>
</evidence>
<sequence>MERDKVEGVLLREGDWRMFLSLLWLRQASLRSILRKPVLRHSRVCTCSLAGPSPCSKCSNTQSPRCSKSPKTHLEGWKHTCKCGNFSAWGFPAHPETDL</sequence>
<reference evidence="1 2" key="1">
    <citation type="submission" date="2018-11" db="EMBL/GenBank/DDBJ databases">
        <authorList>
            <person name="Lopez-Roques C."/>
            <person name="Donnadieu C."/>
            <person name="Bouchez O."/>
            <person name="Klopp C."/>
            <person name="Cabau C."/>
            <person name="Zahm M."/>
        </authorList>
    </citation>
    <scope>NUCLEOTIDE SEQUENCE [LARGE SCALE GENOMIC DNA]</scope>
    <source>
        <strain evidence="1">RS831</strain>
        <tissue evidence="1">Whole body</tissue>
    </source>
</reference>
<keyword evidence="2" id="KW-1185">Reference proteome</keyword>
<dbReference type="EMBL" id="CM012455">
    <property type="protein sequence ID" value="RVE59394.1"/>
    <property type="molecule type" value="Genomic_DNA"/>
</dbReference>
<evidence type="ECO:0000313" key="2">
    <source>
        <dbReference type="Proteomes" id="UP000283210"/>
    </source>
</evidence>
<name>A0A3S2MHD2_ORYJA</name>